<dbReference type="InterPro" id="IPR036249">
    <property type="entry name" value="Thioredoxin-like_sf"/>
</dbReference>
<comment type="subcellular location">
    <subcellularLocation>
        <location evidence="1">Cell envelope</location>
    </subcellularLocation>
</comment>
<name>A0A645CXB5_9ZZZZ</name>
<evidence type="ECO:0000313" key="6">
    <source>
        <dbReference type="EMBL" id="MPM81766.1"/>
    </source>
</evidence>
<accession>A0A645CXB5</accession>
<dbReference type="Pfam" id="PF13905">
    <property type="entry name" value="Thioredoxin_8"/>
    <property type="match status" value="1"/>
</dbReference>
<feature type="domain" description="Thioredoxin" evidence="5">
    <location>
        <begin position="243"/>
        <end position="390"/>
    </location>
</feature>
<proteinExistence type="predicted"/>
<dbReference type="Gene3D" id="3.40.30.10">
    <property type="entry name" value="Glutaredoxin"/>
    <property type="match status" value="1"/>
</dbReference>
<dbReference type="AlphaFoldDB" id="A0A645CXB5"/>
<dbReference type="InterPro" id="IPR012336">
    <property type="entry name" value="Thioredoxin-like_fold"/>
</dbReference>
<dbReference type="InterPro" id="IPR013766">
    <property type="entry name" value="Thioredoxin_domain"/>
</dbReference>
<dbReference type="GO" id="GO:0030313">
    <property type="term" value="C:cell envelope"/>
    <property type="evidence" value="ECO:0007669"/>
    <property type="project" value="UniProtKB-SubCell"/>
</dbReference>
<evidence type="ECO:0000256" key="1">
    <source>
        <dbReference type="ARBA" id="ARBA00004196"/>
    </source>
</evidence>
<organism evidence="6">
    <name type="scientific">bioreactor metagenome</name>
    <dbReference type="NCBI Taxonomy" id="1076179"/>
    <lineage>
        <taxon>unclassified sequences</taxon>
        <taxon>metagenomes</taxon>
        <taxon>ecological metagenomes</taxon>
    </lineage>
</organism>
<dbReference type="SUPFAM" id="SSF52833">
    <property type="entry name" value="Thioredoxin-like"/>
    <property type="match status" value="1"/>
</dbReference>
<protein>
    <recommendedName>
        <fullName evidence="5">Thioredoxin domain-containing protein</fullName>
    </recommendedName>
</protein>
<sequence length="390" mass="44818">MSLTEYTDYIMEKYRKSVADNNARNISPLAKKIVNMQLGFEVNDLLMSANYFLTQAYMQKHNVSYPEASKAVGPFQIPEDSHDYLVEIPYPYNDLDVLLVHNMPYKINGLGYLSNPKGDKFGLFHYMAASEKLKPEERKIMSNYLEKIKEDEVAPDSLVISVLKSYTDLQQEYFDATRGPNYLSKVWNMDDCLLFDLMAAYKISRKMEDFYPLTDDQKKAIEVFDPVVRDVLLEENRALLARIEENKKKTGYTVLDVPEVTDEELFAEMIKPFKGKAVLVDVWETWCGPCRMANKAMEPLKAQLADKEMIYLYLASNSSPENTWKNMIPDLHGYHYRVNDKQSAFLRGQLRSGGVPTYIILDKEGNETFHAVGFPGADTMKKELMKALGE</sequence>
<evidence type="ECO:0000256" key="2">
    <source>
        <dbReference type="ARBA" id="ARBA00022748"/>
    </source>
</evidence>
<dbReference type="InterPro" id="IPR050553">
    <property type="entry name" value="Thioredoxin_ResA/DsbE_sf"/>
</dbReference>
<dbReference type="EMBL" id="VSSQ01031024">
    <property type="protein sequence ID" value="MPM81766.1"/>
    <property type="molecule type" value="Genomic_DNA"/>
</dbReference>
<dbReference type="PROSITE" id="PS51352">
    <property type="entry name" value="THIOREDOXIN_2"/>
    <property type="match status" value="1"/>
</dbReference>
<comment type="caution">
    <text evidence="6">The sequence shown here is derived from an EMBL/GenBank/DDBJ whole genome shotgun (WGS) entry which is preliminary data.</text>
</comment>
<evidence type="ECO:0000256" key="3">
    <source>
        <dbReference type="ARBA" id="ARBA00023157"/>
    </source>
</evidence>
<dbReference type="PANTHER" id="PTHR42852:SF6">
    <property type="entry name" value="THIOL:DISULFIDE INTERCHANGE PROTEIN DSBE"/>
    <property type="match status" value="1"/>
</dbReference>
<evidence type="ECO:0000256" key="4">
    <source>
        <dbReference type="ARBA" id="ARBA00023284"/>
    </source>
</evidence>
<keyword evidence="3" id="KW-1015">Disulfide bond</keyword>
<dbReference type="PANTHER" id="PTHR42852">
    <property type="entry name" value="THIOL:DISULFIDE INTERCHANGE PROTEIN DSBE"/>
    <property type="match status" value="1"/>
</dbReference>
<evidence type="ECO:0000259" key="5">
    <source>
        <dbReference type="PROSITE" id="PS51352"/>
    </source>
</evidence>
<dbReference type="CDD" id="cd02966">
    <property type="entry name" value="TlpA_like_family"/>
    <property type="match status" value="1"/>
</dbReference>
<keyword evidence="4" id="KW-0676">Redox-active center</keyword>
<gene>
    <name evidence="6" type="ORF">SDC9_128823</name>
</gene>
<keyword evidence="2" id="KW-0201">Cytochrome c-type biogenesis</keyword>
<dbReference type="GO" id="GO:0017004">
    <property type="term" value="P:cytochrome complex assembly"/>
    <property type="evidence" value="ECO:0007669"/>
    <property type="project" value="UniProtKB-KW"/>
</dbReference>
<reference evidence="6" key="1">
    <citation type="submission" date="2019-08" db="EMBL/GenBank/DDBJ databases">
        <authorList>
            <person name="Kucharzyk K."/>
            <person name="Murdoch R.W."/>
            <person name="Higgins S."/>
            <person name="Loffler F."/>
        </authorList>
    </citation>
    <scope>NUCLEOTIDE SEQUENCE</scope>
</reference>